<evidence type="ECO:0000313" key="2">
    <source>
        <dbReference type="EMBL" id="MTE22011.1"/>
    </source>
</evidence>
<dbReference type="AlphaFoldDB" id="A0A6G2BIA1"/>
<organism evidence="2 3">
    <name type="scientific">Streptomyces taklimakanensis</name>
    <dbReference type="NCBI Taxonomy" id="2569853"/>
    <lineage>
        <taxon>Bacteria</taxon>
        <taxon>Bacillati</taxon>
        <taxon>Actinomycetota</taxon>
        <taxon>Actinomycetes</taxon>
        <taxon>Kitasatosporales</taxon>
        <taxon>Streptomycetaceae</taxon>
        <taxon>Streptomyces</taxon>
    </lineage>
</organism>
<keyword evidence="3" id="KW-1185">Reference proteome</keyword>
<protein>
    <recommendedName>
        <fullName evidence="4">DUF1622 domain-containing protein</fullName>
    </recommendedName>
</protein>
<dbReference type="EMBL" id="WIXO01000001">
    <property type="protein sequence ID" value="MTE22011.1"/>
    <property type="molecule type" value="Genomic_DNA"/>
</dbReference>
<keyword evidence="1" id="KW-0472">Membrane</keyword>
<comment type="caution">
    <text evidence="2">The sequence shown here is derived from an EMBL/GenBank/DDBJ whole genome shotgun (WGS) entry which is preliminary data.</text>
</comment>
<evidence type="ECO:0008006" key="4">
    <source>
        <dbReference type="Google" id="ProtNLM"/>
    </source>
</evidence>
<sequence>MDTVLHLAALTVTALGLTAALVAFAAAGRLRTAMAVLLDFLTAAGLLRLAGDPNWDTIAAAAAVIAIRKLVAAGLYAGRPGRSARTPS</sequence>
<reference evidence="2 3" key="1">
    <citation type="submission" date="2019-11" db="EMBL/GenBank/DDBJ databases">
        <authorList>
            <person name="Yuan L."/>
        </authorList>
    </citation>
    <scope>NUCLEOTIDE SEQUENCE [LARGE SCALE GENOMIC DNA]</scope>
    <source>
        <strain evidence="2 3">TRM43335</strain>
    </source>
</reference>
<keyword evidence="1" id="KW-1133">Transmembrane helix</keyword>
<feature type="transmembrane region" description="Helical" evidence="1">
    <location>
        <begin position="6"/>
        <end position="26"/>
    </location>
</feature>
<dbReference type="RefSeq" id="WP_155072598.1">
    <property type="nucleotide sequence ID" value="NZ_WIXO01000001.1"/>
</dbReference>
<proteinExistence type="predicted"/>
<evidence type="ECO:0000256" key="1">
    <source>
        <dbReference type="SAM" id="Phobius"/>
    </source>
</evidence>
<gene>
    <name evidence="2" type="ORF">F0L17_23435</name>
</gene>
<dbReference type="Proteomes" id="UP000473014">
    <property type="component" value="Unassembled WGS sequence"/>
</dbReference>
<accession>A0A6G2BIA1</accession>
<evidence type="ECO:0000313" key="3">
    <source>
        <dbReference type="Proteomes" id="UP000473014"/>
    </source>
</evidence>
<name>A0A6G2BIA1_9ACTN</name>
<keyword evidence="1" id="KW-0812">Transmembrane</keyword>